<organism evidence="2 3">
    <name type="scientific">Mycobacterium kiyosense</name>
    <dbReference type="NCBI Taxonomy" id="2871094"/>
    <lineage>
        <taxon>Bacteria</taxon>
        <taxon>Bacillati</taxon>
        <taxon>Actinomycetota</taxon>
        <taxon>Actinomycetes</taxon>
        <taxon>Mycobacteriales</taxon>
        <taxon>Mycobacteriaceae</taxon>
        <taxon>Mycobacterium</taxon>
    </lineage>
</organism>
<evidence type="ECO:0000313" key="3">
    <source>
        <dbReference type="Proteomes" id="UP001165663"/>
    </source>
</evidence>
<name>A0AA37V4R4_9MYCO</name>
<dbReference type="AlphaFoldDB" id="A0AA37V4R4"/>
<evidence type="ECO:0000256" key="1">
    <source>
        <dbReference type="SAM" id="MobiDB-lite"/>
    </source>
</evidence>
<feature type="compositionally biased region" description="Low complexity" evidence="1">
    <location>
        <begin position="15"/>
        <end position="27"/>
    </location>
</feature>
<feature type="compositionally biased region" description="Polar residues" evidence="1">
    <location>
        <begin position="1"/>
        <end position="11"/>
    </location>
</feature>
<gene>
    <name evidence="2" type="ORF">SRL2020028_60930</name>
</gene>
<feature type="region of interest" description="Disordered" evidence="1">
    <location>
        <begin position="1"/>
        <end position="27"/>
    </location>
</feature>
<evidence type="ECO:0000313" key="2">
    <source>
        <dbReference type="EMBL" id="GLB86837.1"/>
    </source>
</evidence>
<comment type="caution">
    <text evidence="2">The sequence shown here is derived from an EMBL/GenBank/DDBJ whole genome shotgun (WGS) entry which is preliminary data.</text>
</comment>
<accession>A0AA37V4R4</accession>
<dbReference type="EMBL" id="BRXE01000195">
    <property type="protein sequence ID" value="GLB86837.1"/>
    <property type="molecule type" value="Genomic_DNA"/>
</dbReference>
<reference evidence="2" key="1">
    <citation type="submission" date="2022-07" db="EMBL/GenBank/DDBJ databases">
        <title>Mycobacterium kiyosense sp. nov., scotochromogenic slow-glowing species isolated from respiratory specimens.</title>
        <authorList>
            <person name="Fukano H."/>
            <person name="Kazumi Y."/>
            <person name="Sakagami N."/>
            <person name="Ato M."/>
            <person name="Mitarai S."/>
            <person name="Hoshino Y."/>
        </authorList>
    </citation>
    <scope>NUCLEOTIDE SEQUENCE</scope>
    <source>
        <strain evidence="2">SRL2020-028</strain>
    </source>
</reference>
<protein>
    <submittedName>
        <fullName evidence="2">Uncharacterized protein</fullName>
    </submittedName>
</protein>
<sequence>MTTEPHTTSTRRPLAPTGRRPLGPAARRAAARMVIAANKANGETPDPRIVAVAEGKD</sequence>
<dbReference type="RefSeq" id="WP_264916335.1">
    <property type="nucleotide sequence ID" value="NZ_BRXE01000195.1"/>
</dbReference>
<proteinExistence type="predicted"/>
<dbReference type="Proteomes" id="UP001165663">
    <property type="component" value="Unassembled WGS sequence"/>
</dbReference>